<evidence type="ECO:0000313" key="3">
    <source>
        <dbReference type="Proteomes" id="UP001642484"/>
    </source>
</evidence>
<dbReference type="EMBL" id="CAXAMN010019502">
    <property type="protein sequence ID" value="CAK9054440.1"/>
    <property type="molecule type" value="Genomic_DNA"/>
</dbReference>
<protein>
    <recommendedName>
        <fullName evidence="4">RGS domain-containing protein</fullName>
    </recommendedName>
</protein>
<gene>
    <name evidence="2" type="ORF">CCMP2556_LOCUS27216</name>
</gene>
<dbReference type="Proteomes" id="UP001642484">
    <property type="component" value="Unassembled WGS sequence"/>
</dbReference>
<accession>A0ABP0MWN4</accession>
<feature type="compositionally biased region" description="Low complexity" evidence="1">
    <location>
        <begin position="250"/>
        <end position="261"/>
    </location>
</feature>
<name>A0ABP0MWN4_9DINO</name>
<feature type="compositionally biased region" description="Low complexity" evidence="1">
    <location>
        <begin position="210"/>
        <end position="227"/>
    </location>
</feature>
<feature type="compositionally biased region" description="Basic and acidic residues" evidence="1">
    <location>
        <begin position="287"/>
        <end position="297"/>
    </location>
</feature>
<comment type="caution">
    <text evidence="2">The sequence shown here is derived from an EMBL/GenBank/DDBJ whole genome shotgun (WGS) entry which is preliminary data.</text>
</comment>
<proteinExistence type="predicted"/>
<feature type="region of interest" description="Disordered" evidence="1">
    <location>
        <begin position="210"/>
        <end position="297"/>
    </location>
</feature>
<evidence type="ECO:0000313" key="2">
    <source>
        <dbReference type="EMBL" id="CAK9054440.1"/>
    </source>
</evidence>
<organism evidence="2 3">
    <name type="scientific">Durusdinium trenchii</name>
    <dbReference type="NCBI Taxonomy" id="1381693"/>
    <lineage>
        <taxon>Eukaryota</taxon>
        <taxon>Sar</taxon>
        <taxon>Alveolata</taxon>
        <taxon>Dinophyceae</taxon>
        <taxon>Suessiales</taxon>
        <taxon>Symbiodiniaceae</taxon>
        <taxon>Durusdinium</taxon>
    </lineage>
</organism>
<keyword evidence="3" id="KW-1185">Reference proteome</keyword>
<feature type="non-terminal residue" evidence="2">
    <location>
        <position position="1"/>
    </location>
</feature>
<reference evidence="2 3" key="1">
    <citation type="submission" date="2024-02" db="EMBL/GenBank/DDBJ databases">
        <authorList>
            <person name="Chen Y."/>
            <person name="Shah S."/>
            <person name="Dougan E. K."/>
            <person name="Thang M."/>
            <person name="Chan C."/>
        </authorList>
    </citation>
    <scope>NUCLEOTIDE SEQUENCE [LARGE SCALE GENOMIC DNA]</scope>
</reference>
<sequence length="297" mass="32896">GHNVHCFQKSHHLMLWSSASSSSWKYTTSGTWLPQESKHSKAFMTASWTRSENHEQTKLGALDETQPSRRPIVAPLNGLVNASGGLHSRASYTPRSAPRTMRASWPSLEIGRADVEAMDWWFSEFESQLANAVPDSRCLYPWLQQAPDFKEVEKELSGNFTFKDFKQGWNFMDFSNFSVWYEEQARRSSMSPLEAEPSWPPILEADLQGTAGAAGASSSSQGPGFSANIPAPKPLRFEQKDSRRSSETRTSVGCSVGSTSSAPGTTSLTPRLCEHMPVKVSSGDMQQSREGRCHSAR</sequence>
<feature type="compositionally biased region" description="Basic and acidic residues" evidence="1">
    <location>
        <begin position="235"/>
        <end position="247"/>
    </location>
</feature>
<evidence type="ECO:0008006" key="4">
    <source>
        <dbReference type="Google" id="ProtNLM"/>
    </source>
</evidence>
<evidence type="ECO:0000256" key="1">
    <source>
        <dbReference type="SAM" id="MobiDB-lite"/>
    </source>
</evidence>